<dbReference type="PANTHER" id="PTHR47926">
    <property type="entry name" value="PENTATRICOPEPTIDE REPEAT-CONTAINING PROTEIN"/>
    <property type="match status" value="1"/>
</dbReference>
<dbReference type="STRING" id="57577.A0A2K3MT02"/>
<reference evidence="1 2" key="1">
    <citation type="journal article" date="2014" name="Am. J. Bot.">
        <title>Genome assembly and annotation for red clover (Trifolium pratense; Fabaceae).</title>
        <authorList>
            <person name="Istvanek J."/>
            <person name="Jaros M."/>
            <person name="Krenek A."/>
            <person name="Repkova J."/>
        </authorList>
    </citation>
    <scope>NUCLEOTIDE SEQUENCE [LARGE SCALE GENOMIC DNA]</scope>
    <source>
        <strain evidence="2">cv. Tatra</strain>
        <tissue evidence="1">Young leaves</tissue>
    </source>
</reference>
<dbReference type="InterPro" id="IPR046960">
    <property type="entry name" value="PPR_At4g14850-like_plant"/>
</dbReference>
<dbReference type="EMBL" id="ASHM01011891">
    <property type="protein sequence ID" value="PNX93839.1"/>
    <property type="molecule type" value="Genomic_DNA"/>
</dbReference>
<dbReference type="Proteomes" id="UP000236291">
    <property type="component" value="Unassembled WGS sequence"/>
</dbReference>
<protein>
    <submittedName>
        <fullName evidence="1">Pentatricopeptide repeat-containing protein</fullName>
    </submittedName>
</protein>
<proteinExistence type="predicted"/>
<dbReference type="Gene3D" id="1.25.40.10">
    <property type="entry name" value="Tetratricopeptide repeat domain"/>
    <property type="match status" value="1"/>
</dbReference>
<reference evidence="1 2" key="2">
    <citation type="journal article" date="2017" name="Front. Plant Sci.">
        <title>Gene Classification and Mining of Molecular Markers Useful in Red Clover (Trifolium pratense) Breeding.</title>
        <authorList>
            <person name="Istvanek J."/>
            <person name="Dluhosova J."/>
            <person name="Dluhos P."/>
            <person name="Patkova L."/>
            <person name="Nedelnik J."/>
            <person name="Repkova J."/>
        </authorList>
    </citation>
    <scope>NUCLEOTIDE SEQUENCE [LARGE SCALE GENOMIC DNA]</scope>
    <source>
        <strain evidence="2">cv. Tatra</strain>
        <tissue evidence="1">Young leaves</tissue>
    </source>
</reference>
<dbReference type="InterPro" id="IPR011990">
    <property type="entry name" value="TPR-like_helical_dom_sf"/>
</dbReference>
<gene>
    <name evidence="1" type="ORF">L195_g017001</name>
</gene>
<dbReference type="GO" id="GO:0009451">
    <property type="term" value="P:RNA modification"/>
    <property type="evidence" value="ECO:0007669"/>
    <property type="project" value="InterPro"/>
</dbReference>
<organism evidence="1 2">
    <name type="scientific">Trifolium pratense</name>
    <name type="common">Red clover</name>
    <dbReference type="NCBI Taxonomy" id="57577"/>
    <lineage>
        <taxon>Eukaryota</taxon>
        <taxon>Viridiplantae</taxon>
        <taxon>Streptophyta</taxon>
        <taxon>Embryophyta</taxon>
        <taxon>Tracheophyta</taxon>
        <taxon>Spermatophyta</taxon>
        <taxon>Magnoliopsida</taxon>
        <taxon>eudicotyledons</taxon>
        <taxon>Gunneridae</taxon>
        <taxon>Pentapetalae</taxon>
        <taxon>rosids</taxon>
        <taxon>fabids</taxon>
        <taxon>Fabales</taxon>
        <taxon>Fabaceae</taxon>
        <taxon>Papilionoideae</taxon>
        <taxon>50 kb inversion clade</taxon>
        <taxon>NPAAA clade</taxon>
        <taxon>Hologalegina</taxon>
        <taxon>IRL clade</taxon>
        <taxon>Trifolieae</taxon>
        <taxon>Trifolium</taxon>
    </lineage>
</organism>
<evidence type="ECO:0000313" key="1">
    <source>
        <dbReference type="EMBL" id="PNX93839.1"/>
    </source>
</evidence>
<sequence length="98" mass="11086">MEDAYGVVPLTQHYACVVNLLVHAGRLGEAVEFINKTPTELNEMIWQTLFGACRIHGNTELGYTTTQKILSTQPEHSSTYVLFVQHYGMHGYLKMELV</sequence>
<comment type="caution">
    <text evidence="1">The sequence shown here is derived from an EMBL/GenBank/DDBJ whole genome shotgun (WGS) entry which is preliminary data.</text>
</comment>
<dbReference type="AlphaFoldDB" id="A0A2K3MT02"/>
<evidence type="ECO:0000313" key="2">
    <source>
        <dbReference type="Proteomes" id="UP000236291"/>
    </source>
</evidence>
<dbReference type="GO" id="GO:0003723">
    <property type="term" value="F:RNA binding"/>
    <property type="evidence" value="ECO:0007669"/>
    <property type="project" value="InterPro"/>
</dbReference>
<name>A0A2K3MT02_TRIPR</name>
<accession>A0A2K3MT02</accession>